<keyword evidence="1" id="KW-0732">Signal</keyword>
<gene>
    <name evidence="3" type="ORF">ACFSW6_06180</name>
</gene>
<feature type="signal peptide" evidence="1">
    <location>
        <begin position="1"/>
        <end position="28"/>
    </location>
</feature>
<feature type="chain" id="PRO_5047227477" evidence="1">
    <location>
        <begin position="29"/>
        <end position="428"/>
    </location>
</feature>
<evidence type="ECO:0000259" key="2">
    <source>
        <dbReference type="Pfam" id="PF07995"/>
    </source>
</evidence>
<accession>A0ABW5UMN2</accession>
<evidence type="ECO:0000313" key="4">
    <source>
        <dbReference type="Proteomes" id="UP001597463"/>
    </source>
</evidence>
<dbReference type="SUPFAM" id="SSF50952">
    <property type="entry name" value="Soluble quinoprotein glucose dehydrogenase"/>
    <property type="match status" value="1"/>
</dbReference>
<dbReference type="EMBL" id="JBHUMV010000002">
    <property type="protein sequence ID" value="MFD2753667.1"/>
    <property type="molecule type" value="Genomic_DNA"/>
</dbReference>
<reference evidence="4" key="1">
    <citation type="journal article" date="2019" name="Int. J. Syst. Evol. Microbiol.">
        <title>The Global Catalogue of Microorganisms (GCM) 10K type strain sequencing project: providing services to taxonomists for standard genome sequencing and annotation.</title>
        <authorList>
            <consortium name="The Broad Institute Genomics Platform"/>
            <consortium name="The Broad Institute Genome Sequencing Center for Infectious Disease"/>
            <person name="Wu L."/>
            <person name="Ma J."/>
        </authorList>
    </citation>
    <scope>NUCLEOTIDE SEQUENCE [LARGE SCALE GENOMIC DNA]</scope>
    <source>
        <strain evidence="4">TISTR 1906</strain>
    </source>
</reference>
<feature type="domain" description="Glucose/Sorbosone dehydrogenase" evidence="2">
    <location>
        <begin position="160"/>
        <end position="330"/>
    </location>
</feature>
<keyword evidence="4" id="KW-1185">Reference proteome</keyword>
<dbReference type="InterPro" id="IPR011041">
    <property type="entry name" value="Quinoprot_gluc/sorb_DH_b-prop"/>
</dbReference>
<organism evidence="3 4">
    <name type="scientific">Comamonas terrae</name>
    <dbReference type="NCBI Taxonomy" id="673548"/>
    <lineage>
        <taxon>Bacteria</taxon>
        <taxon>Pseudomonadati</taxon>
        <taxon>Pseudomonadota</taxon>
        <taxon>Betaproteobacteria</taxon>
        <taxon>Burkholderiales</taxon>
        <taxon>Comamonadaceae</taxon>
        <taxon>Comamonas</taxon>
    </lineage>
</organism>
<dbReference type="InterPro" id="IPR011042">
    <property type="entry name" value="6-blade_b-propeller_TolB-like"/>
</dbReference>
<protein>
    <submittedName>
        <fullName evidence="3">PQQ-dependent sugar dehydrogenase</fullName>
    </submittedName>
</protein>
<evidence type="ECO:0000256" key="1">
    <source>
        <dbReference type="SAM" id="SignalP"/>
    </source>
</evidence>
<proteinExistence type="predicted"/>
<name>A0ABW5UMN2_9BURK</name>
<comment type="caution">
    <text evidence="3">The sequence shown here is derived from an EMBL/GenBank/DDBJ whole genome shotgun (WGS) entry which is preliminary data.</text>
</comment>
<dbReference type="Proteomes" id="UP001597463">
    <property type="component" value="Unassembled WGS sequence"/>
</dbReference>
<dbReference type="RefSeq" id="WP_066474345.1">
    <property type="nucleotide sequence ID" value="NZ_BCNT01000004.1"/>
</dbReference>
<sequence>MMSQPLKTLGLLAAFLLVGLAASQSAQARGYASTGKCGIYPRLAIATPAGTCVGLVADEAHGLHFPRRVLEIAPGRIWVLDMGGWMPRQGKLIELRLPPDAATPANAATTDKAVQSQVLLDKLNYPSGMVRGPDGKVYVGEADRIWRAAIPALSQPPRQEELAGQLPADGAHLLKELTFAPDGSLYVNMGSFTDACRSDDQKLPVPCPERAGAMPRAAVWRMTLQPGAQPVRDFKPFATGLRNSMALAVMPDGPAAGTVWQGENNIDYREPRHPPEELNLLREGRDYGWPYCVGARQSAQGYEKRFDCARTEAPFMLWPAHVAPLHMLATPAGSAFGGQLLVAWHGPGAGGQRIVGFARDAKGQPSGQPVNWLSGWDEKKGLRPRGRPTGMAVDHAGRLLVVEDFNRSLLMLMSEAGTAPKPAATTSR</sequence>
<dbReference type="InterPro" id="IPR012938">
    <property type="entry name" value="Glc/Sorbosone_DH"/>
</dbReference>
<evidence type="ECO:0000313" key="3">
    <source>
        <dbReference type="EMBL" id="MFD2753667.1"/>
    </source>
</evidence>
<dbReference type="Gene3D" id="2.120.10.30">
    <property type="entry name" value="TolB, C-terminal domain"/>
    <property type="match status" value="1"/>
</dbReference>
<dbReference type="Pfam" id="PF07995">
    <property type="entry name" value="GSDH"/>
    <property type="match status" value="1"/>
</dbReference>